<comment type="caution">
    <text evidence="1">The sequence shown here is derived from an EMBL/GenBank/DDBJ whole genome shotgun (WGS) entry which is preliminary data.</text>
</comment>
<dbReference type="RefSeq" id="WP_199779686.1">
    <property type="nucleotide sequence ID" value="NZ_JAVREQ010000002.1"/>
</dbReference>
<sequence>MTTADRADAPIYASLVQEHGDVLGEARRVAEQAQRDVSAVMDFSRMTSLSGGPGAR</sequence>
<accession>A0ABU2NNX3</accession>
<evidence type="ECO:0000313" key="1">
    <source>
        <dbReference type="EMBL" id="MDT0378157.1"/>
    </source>
</evidence>
<protein>
    <submittedName>
        <fullName evidence="1">Uncharacterized protein</fullName>
    </submittedName>
</protein>
<gene>
    <name evidence="1" type="ORF">RM572_05120</name>
</gene>
<reference evidence="2" key="1">
    <citation type="submission" date="2023-07" db="EMBL/GenBank/DDBJ databases">
        <title>30 novel species of actinomycetes from the DSMZ collection.</title>
        <authorList>
            <person name="Nouioui I."/>
        </authorList>
    </citation>
    <scope>NUCLEOTIDE SEQUENCE [LARGE SCALE GENOMIC DNA]</scope>
    <source>
        <strain evidence="2">DSM 42041</strain>
    </source>
</reference>
<organism evidence="1 2">
    <name type="scientific">Streptomyces hazeniae</name>
    <dbReference type="NCBI Taxonomy" id="3075538"/>
    <lineage>
        <taxon>Bacteria</taxon>
        <taxon>Bacillati</taxon>
        <taxon>Actinomycetota</taxon>
        <taxon>Actinomycetes</taxon>
        <taxon>Kitasatosporales</taxon>
        <taxon>Streptomycetaceae</taxon>
        <taxon>Streptomyces</taxon>
    </lineage>
</organism>
<dbReference type="Proteomes" id="UP001183414">
    <property type="component" value="Unassembled WGS sequence"/>
</dbReference>
<keyword evidence="2" id="KW-1185">Reference proteome</keyword>
<proteinExistence type="predicted"/>
<evidence type="ECO:0000313" key="2">
    <source>
        <dbReference type="Proteomes" id="UP001183414"/>
    </source>
</evidence>
<name>A0ABU2NNX3_9ACTN</name>
<dbReference type="EMBL" id="JAVREQ010000002">
    <property type="protein sequence ID" value="MDT0378157.1"/>
    <property type="molecule type" value="Genomic_DNA"/>
</dbReference>